<dbReference type="PANTHER" id="PTHR32305">
    <property type="match status" value="1"/>
</dbReference>
<dbReference type="Pfam" id="PF25023">
    <property type="entry name" value="TEN_YD-shell"/>
    <property type="match status" value="2"/>
</dbReference>
<dbReference type="Pfam" id="PF05593">
    <property type="entry name" value="RHS_repeat"/>
    <property type="match status" value="1"/>
</dbReference>
<dbReference type="InterPro" id="IPR022385">
    <property type="entry name" value="Rhs_assc_core"/>
</dbReference>
<dbReference type="NCBIfam" id="TIGR01643">
    <property type="entry name" value="YD_repeat_2x"/>
    <property type="match status" value="2"/>
</dbReference>
<dbReference type="InterPro" id="IPR006530">
    <property type="entry name" value="YD"/>
</dbReference>
<proteinExistence type="predicted"/>
<gene>
    <name evidence="3" type="ORF">A2W05_00960</name>
</gene>
<dbReference type="NCBIfam" id="TIGR03696">
    <property type="entry name" value="Rhs_assc_core"/>
    <property type="match status" value="1"/>
</dbReference>
<dbReference type="EMBL" id="MGDE01000042">
    <property type="protein sequence ID" value="OGL47349.1"/>
    <property type="molecule type" value="Genomic_DNA"/>
</dbReference>
<accession>A0A1F7S0Q4</accession>
<keyword evidence="1" id="KW-0677">Repeat</keyword>
<sequence length="1140" mass="127413">SSGNIYTKTYNTYQYTNPYTGVNFPYLSQKDDYVYDGTSTPKQAAISFTYDSYGNITRKYFYGDVSITGDERDEYTEYNYDTINWLVSLPSSTYVKDSGGVTKAQAWFTYYSGTGNLWKEESWLQGGTNPITTYTYDSYGNVWTITDPKNNPPTIITYDTAAYTYPATIQNPLGHIIQKTYDYRFGKVLTERDPNNNTTTYQYDVFGRPTKVINPIDTASTYGTVSYYYLDFGTVGSQRVLAYATEQSGTANYIWSEVYFDGLGRTIRKRAEGPNGKVIVIQTLYNNRGLVAFESLPYFEGSETPRWRTYEYDPIGRITKTTHPDDTFATSSYLKGSLTYVDSNGHKKVEERDIYGRAIKIKEYMGVFPSFKLYATTTYEYNVLGNLTKVIDANNNQTIITYDTLSRKTSMDDPDMGHWEYQYDANGNLTYQKDAKNQIITFEYDALNRIKKKIYPDTTYIEYRYDESFSTNPKGMLTTLIDFSGTTKYYYDKLGRTIKTVKTIDAVDYTTETTYDSLGRIETIKYPDNTPIKYEYDSGGNLYLVKNTSNDAVYATYSNYNALGQAGTITYANGVSTAYQYNPQNNRLYSITTNSPSAGGLMNLSYSYDNIGNITNITDILNSQKTRTFKYDDINRLIEAGSPSYGGNLIYQYDKIGNMTYNCKYGYYYYDDPLHKHAVTRVVKNGVTIDTYSYDDNGNMISGAGRSLTYDYDNRPTSIIYNSMAVISVYDAGGNRVKKITPNSTTIYIGQLYECTGGVCTKYVFAGSQRIANISGTETYYYHTDHLGSSNIITDKNGNKVEDIFYYPYGEMKFHTGAINVRHKFTGQELDAETGLYYYGARYYDPRLARFLSADSIVPDPSNPQSLNRYTYVLNNPLIYIDPTGHGFWKTVLGIVEMVVGVVLMVVGITNPYIFYAGVAVMSVGIATLGGNVNVSVTTQVAEFGGGGGPGNSVDFNYTGPGSGYGGGYGGGGGGGSGGSLPYATDSNGITIDMTFYNRYSAYKTVEVTSEDSINRDMYPSNSRNRDSGESNGCFAQCVEENRWDWGWVTALTIGNPVANALAGETGRTGFGGVPSHATTWQHKAGAWISRVTGNPWFSRVGRFVGRAALIPTVFEGFYDIGTIDRCAVVCSGESRQNSK</sequence>
<feature type="non-terminal residue" evidence="3">
    <location>
        <position position="1"/>
    </location>
</feature>
<dbReference type="InterPro" id="IPR031325">
    <property type="entry name" value="RHS_repeat"/>
</dbReference>
<dbReference type="Gene3D" id="2.180.10.10">
    <property type="entry name" value="RHS repeat-associated core"/>
    <property type="match status" value="2"/>
</dbReference>
<name>A0A1F7S0Q4_9BACT</name>
<feature type="domain" description="Teneurin-like YD-shell" evidence="2">
    <location>
        <begin position="345"/>
        <end position="499"/>
    </location>
</feature>
<evidence type="ECO:0000313" key="3">
    <source>
        <dbReference type="EMBL" id="OGL47349.1"/>
    </source>
</evidence>
<dbReference type="PANTHER" id="PTHR32305:SF15">
    <property type="entry name" value="PROTEIN RHSA-RELATED"/>
    <property type="match status" value="1"/>
</dbReference>
<comment type="caution">
    <text evidence="3">The sequence shown here is derived from an EMBL/GenBank/DDBJ whole genome shotgun (WGS) entry which is preliminary data.</text>
</comment>
<evidence type="ECO:0000256" key="1">
    <source>
        <dbReference type="ARBA" id="ARBA00022737"/>
    </source>
</evidence>
<feature type="domain" description="Teneurin-like YD-shell" evidence="2">
    <location>
        <begin position="603"/>
        <end position="877"/>
    </location>
</feature>
<dbReference type="InterPro" id="IPR056823">
    <property type="entry name" value="TEN-like_YD-shell"/>
</dbReference>
<dbReference type="AlphaFoldDB" id="A0A1F7S0Q4"/>
<organism evidence="3 4">
    <name type="scientific">Candidatus Schekmanbacteria bacterium RBG_16_38_10</name>
    <dbReference type="NCBI Taxonomy" id="1817879"/>
    <lineage>
        <taxon>Bacteria</taxon>
        <taxon>Candidatus Schekmaniibacteriota</taxon>
    </lineage>
</organism>
<reference evidence="3 4" key="1">
    <citation type="journal article" date="2016" name="Nat. Commun.">
        <title>Thousands of microbial genomes shed light on interconnected biogeochemical processes in an aquifer system.</title>
        <authorList>
            <person name="Anantharaman K."/>
            <person name="Brown C.T."/>
            <person name="Hug L.A."/>
            <person name="Sharon I."/>
            <person name="Castelle C.J."/>
            <person name="Probst A.J."/>
            <person name="Thomas B.C."/>
            <person name="Singh A."/>
            <person name="Wilkins M.J."/>
            <person name="Karaoz U."/>
            <person name="Brodie E.L."/>
            <person name="Williams K.H."/>
            <person name="Hubbard S.S."/>
            <person name="Banfield J.F."/>
        </authorList>
    </citation>
    <scope>NUCLEOTIDE SEQUENCE [LARGE SCALE GENOMIC DNA]</scope>
</reference>
<protein>
    <recommendedName>
        <fullName evidence="2">Teneurin-like YD-shell domain-containing protein</fullName>
    </recommendedName>
</protein>
<evidence type="ECO:0000259" key="2">
    <source>
        <dbReference type="Pfam" id="PF25023"/>
    </source>
</evidence>
<dbReference type="Proteomes" id="UP000178797">
    <property type="component" value="Unassembled WGS sequence"/>
</dbReference>
<dbReference type="InterPro" id="IPR050708">
    <property type="entry name" value="T6SS_VgrG/RHS"/>
</dbReference>
<evidence type="ECO:0000313" key="4">
    <source>
        <dbReference type="Proteomes" id="UP000178797"/>
    </source>
</evidence>